<dbReference type="RefSeq" id="XP_056058062.1">
    <property type="nucleotide sequence ID" value="XM_056199631.1"/>
</dbReference>
<feature type="region of interest" description="Disordered" evidence="1">
    <location>
        <begin position="73"/>
        <end position="103"/>
    </location>
</feature>
<gene>
    <name evidence="2" type="ORF">LMH87_007703</name>
</gene>
<reference evidence="2" key="1">
    <citation type="journal article" date="2023" name="Access Microbiol">
        <title>De-novo genome assembly for Akanthomyces muscarius, a biocontrol agent of insect agricultural pests.</title>
        <authorList>
            <person name="Erdos Z."/>
            <person name="Studholme D.J."/>
            <person name="Raymond B."/>
            <person name="Sharma M."/>
        </authorList>
    </citation>
    <scope>NUCLEOTIDE SEQUENCE</scope>
    <source>
        <strain evidence="2">Ve6</strain>
    </source>
</reference>
<dbReference type="EMBL" id="JAJHUN010000002">
    <property type="protein sequence ID" value="KAJ4161678.1"/>
    <property type="molecule type" value="Genomic_DNA"/>
</dbReference>
<feature type="compositionally biased region" description="Polar residues" evidence="1">
    <location>
        <begin position="1"/>
        <end position="13"/>
    </location>
</feature>
<sequence length="135" mass="14810">MTPTRLQEATESLDTIRHRVSNQPRSYELSPHDHSPSKVTPAQKSSVHDAIEGDHTQVGVEIAQILADSLGEGRKTVPSSRFSSATARLHARSDKRSRHGLAHGSNLRICAIRGGETRTCRKRTGHAQVSKTLED</sequence>
<comment type="caution">
    <text evidence="2">The sequence shown here is derived from an EMBL/GenBank/DDBJ whole genome shotgun (WGS) entry which is preliminary data.</text>
</comment>
<proteinExistence type="predicted"/>
<protein>
    <submittedName>
        <fullName evidence="2">Uncharacterized protein</fullName>
    </submittedName>
</protein>
<keyword evidence="3" id="KW-1185">Reference proteome</keyword>
<organism evidence="2 3">
    <name type="scientific">Akanthomyces muscarius</name>
    <name type="common">Entomopathogenic fungus</name>
    <name type="synonym">Lecanicillium muscarium</name>
    <dbReference type="NCBI Taxonomy" id="2231603"/>
    <lineage>
        <taxon>Eukaryota</taxon>
        <taxon>Fungi</taxon>
        <taxon>Dikarya</taxon>
        <taxon>Ascomycota</taxon>
        <taxon>Pezizomycotina</taxon>
        <taxon>Sordariomycetes</taxon>
        <taxon>Hypocreomycetidae</taxon>
        <taxon>Hypocreales</taxon>
        <taxon>Cordycipitaceae</taxon>
        <taxon>Akanthomyces</taxon>
    </lineage>
</organism>
<evidence type="ECO:0000313" key="3">
    <source>
        <dbReference type="Proteomes" id="UP001144673"/>
    </source>
</evidence>
<evidence type="ECO:0000256" key="1">
    <source>
        <dbReference type="SAM" id="MobiDB-lite"/>
    </source>
</evidence>
<evidence type="ECO:0000313" key="2">
    <source>
        <dbReference type="EMBL" id="KAJ4161678.1"/>
    </source>
</evidence>
<feature type="compositionally biased region" description="Polar residues" evidence="1">
    <location>
        <begin position="77"/>
        <end position="86"/>
    </location>
</feature>
<dbReference type="AlphaFoldDB" id="A0A9W8UNQ8"/>
<name>A0A9W8UNQ8_AKAMU</name>
<dbReference type="Proteomes" id="UP001144673">
    <property type="component" value="Unassembled WGS sequence"/>
</dbReference>
<accession>A0A9W8UNQ8</accession>
<dbReference type="KEGG" id="amus:LMH87_007703"/>
<dbReference type="GeneID" id="80894862"/>
<feature type="region of interest" description="Disordered" evidence="1">
    <location>
        <begin position="1"/>
        <end position="47"/>
    </location>
</feature>
<feature type="compositionally biased region" description="Basic residues" evidence="1">
    <location>
        <begin position="89"/>
        <end position="101"/>
    </location>
</feature>